<dbReference type="Pfam" id="PF02578">
    <property type="entry name" value="Cu-oxidase_4"/>
    <property type="match status" value="1"/>
</dbReference>
<evidence type="ECO:0000256" key="5">
    <source>
        <dbReference type="ARBA" id="ARBA00022723"/>
    </source>
</evidence>
<dbReference type="PANTHER" id="PTHR30616:SF2">
    <property type="entry name" value="PURINE NUCLEOSIDE PHOSPHORYLASE LACC1"/>
    <property type="match status" value="1"/>
</dbReference>
<proteinExistence type="inferred from homology"/>
<comment type="catalytic activity">
    <reaction evidence="9">
        <text>adenosine + phosphate = alpha-D-ribose 1-phosphate + adenine</text>
        <dbReference type="Rhea" id="RHEA:27642"/>
        <dbReference type="ChEBI" id="CHEBI:16335"/>
        <dbReference type="ChEBI" id="CHEBI:16708"/>
        <dbReference type="ChEBI" id="CHEBI:43474"/>
        <dbReference type="ChEBI" id="CHEBI:57720"/>
        <dbReference type="EC" id="2.4.2.1"/>
    </reaction>
    <physiologicalReaction direction="left-to-right" evidence="9">
        <dbReference type="Rhea" id="RHEA:27643"/>
    </physiologicalReaction>
</comment>
<dbReference type="AlphaFoldDB" id="A0A6I2UIL8"/>
<dbReference type="Gene3D" id="3.60.140.10">
    <property type="entry name" value="CNF1/YfiH-like putative cysteine hydrolases"/>
    <property type="match status" value="1"/>
</dbReference>
<dbReference type="CDD" id="cd16833">
    <property type="entry name" value="YfiH"/>
    <property type="match status" value="1"/>
</dbReference>
<evidence type="ECO:0000256" key="8">
    <source>
        <dbReference type="ARBA" id="ARBA00047989"/>
    </source>
</evidence>
<evidence type="ECO:0000256" key="7">
    <source>
        <dbReference type="ARBA" id="ARBA00022833"/>
    </source>
</evidence>
<organism evidence="12 13">
    <name type="scientific">Anaerovibrio slackiae</name>
    <dbReference type="NCBI Taxonomy" id="2652309"/>
    <lineage>
        <taxon>Bacteria</taxon>
        <taxon>Bacillati</taxon>
        <taxon>Bacillota</taxon>
        <taxon>Negativicutes</taxon>
        <taxon>Selenomonadales</taxon>
        <taxon>Selenomonadaceae</taxon>
        <taxon>Anaerovibrio</taxon>
    </lineage>
</organism>
<comment type="caution">
    <text evidence="12">The sequence shown here is derived from an EMBL/GenBank/DDBJ whole genome shotgun (WGS) entry which is preliminary data.</text>
</comment>
<evidence type="ECO:0000256" key="9">
    <source>
        <dbReference type="ARBA" id="ARBA00048968"/>
    </source>
</evidence>
<comment type="function">
    <text evidence="2">Purine nucleoside enzyme that catalyzes the phosphorolysis of adenosine and inosine nucleosides, yielding D-ribose 1-phosphate and the respective free bases, adenine and hypoxanthine. Also catalyzes the phosphorolysis of S-methyl-5'-thioadenosine into adenine and S-methyl-5-thio-alpha-D-ribose 1-phosphate. Also has adenosine deaminase activity.</text>
</comment>
<evidence type="ECO:0000256" key="11">
    <source>
        <dbReference type="RuleBase" id="RU361274"/>
    </source>
</evidence>
<comment type="catalytic activity">
    <reaction evidence="8">
        <text>adenosine + H2O + H(+) = inosine + NH4(+)</text>
        <dbReference type="Rhea" id="RHEA:24408"/>
        <dbReference type="ChEBI" id="CHEBI:15377"/>
        <dbReference type="ChEBI" id="CHEBI:15378"/>
        <dbReference type="ChEBI" id="CHEBI:16335"/>
        <dbReference type="ChEBI" id="CHEBI:17596"/>
        <dbReference type="ChEBI" id="CHEBI:28938"/>
        <dbReference type="EC" id="3.5.4.4"/>
    </reaction>
    <physiologicalReaction direction="left-to-right" evidence="8">
        <dbReference type="Rhea" id="RHEA:24409"/>
    </physiologicalReaction>
</comment>
<name>A0A6I2UIL8_9FIRM</name>
<evidence type="ECO:0000256" key="4">
    <source>
        <dbReference type="ARBA" id="ARBA00022679"/>
    </source>
</evidence>
<reference evidence="12 13" key="1">
    <citation type="submission" date="2019-08" db="EMBL/GenBank/DDBJ databases">
        <title>In-depth cultivation of the pig gut microbiome towards novel bacterial diversity and tailored functional studies.</title>
        <authorList>
            <person name="Wylensek D."/>
            <person name="Hitch T.C.A."/>
            <person name="Clavel T."/>
        </authorList>
    </citation>
    <scope>NUCLEOTIDE SEQUENCE [LARGE SCALE GENOMIC DNA]</scope>
    <source>
        <strain evidence="12 13">WCA-693-APC-5D-A</strain>
    </source>
</reference>
<protein>
    <recommendedName>
        <fullName evidence="11">Purine nucleoside phosphorylase</fullName>
    </recommendedName>
</protein>
<dbReference type="InterPro" id="IPR003730">
    <property type="entry name" value="Cu_polyphenol_OxRdtase"/>
</dbReference>
<accession>A0A6I2UIL8</accession>
<evidence type="ECO:0000256" key="3">
    <source>
        <dbReference type="ARBA" id="ARBA00007353"/>
    </source>
</evidence>
<comment type="catalytic activity">
    <reaction evidence="1">
        <text>inosine + phosphate = alpha-D-ribose 1-phosphate + hypoxanthine</text>
        <dbReference type="Rhea" id="RHEA:27646"/>
        <dbReference type="ChEBI" id="CHEBI:17368"/>
        <dbReference type="ChEBI" id="CHEBI:17596"/>
        <dbReference type="ChEBI" id="CHEBI:43474"/>
        <dbReference type="ChEBI" id="CHEBI:57720"/>
        <dbReference type="EC" id="2.4.2.1"/>
    </reaction>
    <physiologicalReaction direction="left-to-right" evidence="1">
        <dbReference type="Rhea" id="RHEA:27647"/>
    </physiologicalReaction>
</comment>
<keyword evidence="6" id="KW-0378">Hydrolase</keyword>
<dbReference type="RefSeq" id="WP_154407177.1">
    <property type="nucleotide sequence ID" value="NZ_VUNR01000015.1"/>
</dbReference>
<dbReference type="PANTHER" id="PTHR30616">
    <property type="entry name" value="UNCHARACTERIZED PROTEIN YFIH"/>
    <property type="match status" value="1"/>
</dbReference>
<dbReference type="GO" id="GO:0016787">
    <property type="term" value="F:hydrolase activity"/>
    <property type="evidence" value="ECO:0007669"/>
    <property type="project" value="UniProtKB-KW"/>
</dbReference>
<keyword evidence="7" id="KW-0862">Zinc</keyword>
<evidence type="ECO:0000256" key="10">
    <source>
        <dbReference type="ARBA" id="ARBA00049893"/>
    </source>
</evidence>
<sequence>MSFALYNTELNNLWLGRFDIFPDSLFFHGISTRHGGVSQGAYDSLNLGLHVEDEKDAVLENRRRFCRMVGAEPQRTATCQQVHGDRVVRITAKDAGAGFADYAGAIPDTDALITNEPGLPLMLFFADCTPILLADPVNKAVGLAHGGWKGTVKSIAAKTVAAMAKEFGSNPAHMLAAIGPSIGSCCYQVGEGVAHQFREAFPEFAAEILEARPNGGIYLDLQLCNTRQLENAGLKRENIANAHTCTACNSKQFFSYRADNGKTGRIAAIIGVK</sequence>
<evidence type="ECO:0000256" key="1">
    <source>
        <dbReference type="ARBA" id="ARBA00000553"/>
    </source>
</evidence>
<dbReference type="GO" id="GO:0005507">
    <property type="term" value="F:copper ion binding"/>
    <property type="evidence" value="ECO:0007669"/>
    <property type="project" value="TreeGrafter"/>
</dbReference>
<dbReference type="InterPro" id="IPR011324">
    <property type="entry name" value="Cytotoxic_necrot_fac-like_cat"/>
</dbReference>
<keyword evidence="4" id="KW-0808">Transferase</keyword>
<dbReference type="InterPro" id="IPR038371">
    <property type="entry name" value="Cu_polyphenol_OxRdtase_sf"/>
</dbReference>
<dbReference type="GO" id="GO:0017061">
    <property type="term" value="F:S-methyl-5-thioadenosine phosphorylase activity"/>
    <property type="evidence" value="ECO:0007669"/>
    <property type="project" value="UniProtKB-EC"/>
</dbReference>
<gene>
    <name evidence="12" type="primary">pgeF</name>
    <name evidence="12" type="ORF">FYJ84_08440</name>
</gene>
<comment type="catalytic activity">
    <reaction evidence="10">
        <text>S-methyl-5'-thioadenosine + phosphate = 5-(methylsulfanyl)-alpha-D-ribose 1-phosphate + adenine</text>
        <dbReference type="Rhea" id="RHEA:11852"/>
        <dbReference type="ChEBI" id="CHEBI:16708"/>
        <dbReference type="ChEBI" id="CHEBI:17509"/>
        <dbReference type="ChEBI" id="CHEBI:43474"/>
        <dbReference type="ChEBI" id="CHEBI:58533"/>
        <dbReference type="EC" id="2.4.2.28"/>
    </reaction>
    <physiologicalReaction direction="left-to-right" evidence="10">
        <dbReference type="Rhea" id="RHEA:11853"/>
    </physiologicalReaction>
</comment>
<dbReference type="EMBL" id="VUNR01000015">
    <property type="protein sequence ID" value="MSU09011.1"/>
    <property type="molecule type" value="Genomic_DNA"/>
</dbReference>
<dbReference type="NCBIfam" id="TIGR00726">
    <property type="entry name" value="peptidoglycan editing factor PgeF"/>
    <property type="match status" value="1"/>
</dbReference>
<dbReference type="Proteomes" id="UP000433181">
    <property type="component" value="Unassembled WGS sequence"/>
</dbReference>
<dbReference type="SUPFAM" id="SSF64438">
    <property type="entry name" value="CNF1/YfiH-like putative cysteine hydrolases"/>
    <property type="match status" value="1"/>
</dbReference>
<comment type="similarity">
    <text evidence="3 11">Belongs to the purine nucleoside phosphorylase YfiH/LACC1 family.</text>
</comment>
<evidence type="ECO:0000313" key="13">
    <source>
        <dbReference type="Proteomes" id="UP000433181"/>
    </source>
</evidence>
<keyword evidence="5" id="KW-0479">Metal-binding</keyword>
<evidence type="ECO:0000313" key="12">
    <source>
        <dbReference type="EMBL" id="MSU09011.1"/>
    </source>
</evidence>
<keyword evidence="13" id="KW-1185">Reference proteome</keyword>
<dbReference type="GeneID" id="96778943"/>
<evidence type="ECO:0000256" key="2">
    <source>
        <dbReference type="ARBA" id="ARBA00003215"/>
    </source>
</evidence>
<evidence type="ECO:0000256" key="6">
    <source>
        <dbReference type="ARBA" id="ARBA00022801"/>
    </source>
</evidence>